<dbReference type="AlphaFoldDB" id="A0A2X1N8X1"/>
<evidence type="ECO:0000313" key="3">
    <source>
        <dbReference type="Proteomes" id="UP000250991"/>
    </source>
</evidence>
<evidence type="ECO:0000313" key="2">
    <source>
        <dbReference type="EMBL" id="SPW74121.1"/>
    </source>
</evidence>
<feature type="compositionally biased region" description="Basic and acidic residues" evidence="1">
    <location>
        <begin position="209"/>
        <end position="221"/>
    </location>
</feature>
<feature type="compositionally biased region" description="Basic and acidic residues" evidence="1">
    <location>
        <begin position="265"/>
        <end position="274"/>
    </location>
</feature>
<feature type="compositionally biased region" description="Low complexity" evidence="1">
    <location>
        <begin position="125"/>
        <end position="140"/>
    </location>
</feature>
<keyword evidence="2" id="KW-0548">Nucleotidyltransferase</keyword>
<sequence>MRLPLIPAQRIPLCLPLATRKTSIQTPQVQTPLTTATQQKQERFLNLPGCSPVQQATTEPTAEDKPHENVVSAADTREENASVATADTGEENASATTADNQSTQAEEHPRSEDTPETSLSDAAGTQHTTTTQSEEQVQVSMASADDWSAFAEDLNADTPGAPTVHNTDNAETNTVSEPAGMRPVQQVTTELTAEDKAQEKSVASAAETGAEHSSDITDDNRNAPAEELNADATVAVHNTGTAETASPSEPAETQPVRQATAEPTAEDKLQEERLVSATETSTANEAAALKRHRFSAVCAVF</sequence>
<protein>
    <submittedName>
        <fullName evidence="2">DNA primase TraC</fullName>
        <ecNumber evidence="2">2.7.7.-</ecNumber>
    </submittedName>
</protein>
<dbReference type="EMBL" id="UARW01000006">
    <property type="protein sequence ID" value="SPW74121.1"/>
    <property type="molecule type" value="Genomic_DNA"/>
</dbReference>
<keyword evidence="2" id="KW-0808">Transferase</keyword>
<accession>A0A2X1N8X1</accession>
<name>A0A2X1N8X1_ECOLX</name>
<feature type="compositionally biased region" description="Polar residues" evidence="1">
    <location>
        <begin position="23"/>
        <end position="39"/>
    </location>
</feature>
<proteinExistence type="predicted"/>
<feature type="compositionally biased region" description="Polar residues" evidence="1">
    <location>
        <begin position="91"/>
        <end position="104"/>
    </location>
</feature>
<reference evidence="2 3" key="1">
    <citation type="submission" date="2018-06" db="EMBL/GenBank/DDBJ databases">
        <authorList>
            <consortium name="Pathogen Informatics"/>
            <person name="Doyle S."/>
        </authorList>
    </citation>
    <scope>NUCLEOTIDE SEQUENCE [LARGE SCALE GENOMIC DNA]</scope>
    <source>
        <strain evidence="2 3">NCTC8009</strain>
    </source>
</reference>
<organism evidence="2 3">
    <name type="scientific">Escherichia coli</name>
    <dbReference type="NCBI Taxonomy" id="562"/>
    <lineage>
        <taxon>Bacteria</taxon>
        <taxon>Pseudomonadati</taxon>
        <taxon>Pseudomonadota</taxon>
        <taxon>Gammaproteobacteria</taxon>
        <taxon>Enterobacterales</taxon>
        <taxon>Enterobacteriaceae</taxon>
        <taxon>Escherichia</taxon>
    </lineage>
</organism>
<feature type="compositionally biased region" description="Polar residues" evidence="1">
    <location>
        <begin position="164"/>
        <end position="176"/>
    </location>
</feature>
<evidence type="ECO:0000256" key="1">
    <source>
        <dbReference type="SAM" id="MobiDB-lite"/>
    </source>
</evidence>
<feature type="compositionally biased region" description="Polar residues" evidence="1">
    <location>
        <begin position="236"/>
        <end position="247"/>
    </location>
</feature>
<dbReference type="GO" id="GO:0016779">
    <property type="term" value="F:nucleotidyltransferase activity"/>
    <property type="evidence" value="ECO:0007669"/>
    <property type="project" value="UniProtKB-KW"/>
</dbReference>
<dbReference type="Proteomes" id="UP000250991">
    <property type="component" value="Unassembled WGS sequence"/>
</dbReference>
<feature type="region of interest" description="Disordered" evidence="1">
    <location>
        <begin position="23"/>
        <end position="279"/>
    </location>
</feature>
<gene>
    <name evidence="2" type="primary">traC_14</name>
    <name evidence="2" type="ORF">NCTC8009_00525</name>
</gene>
<dbReference type="EC" id="2.7.7.-" evidence="2"/>